<name>A0A9D4AWN0_9SAUR</name>
<proteinExistence type="predicted"/>
<organism evidence="2 3">
    <name type="scientific">Mauremys mutica</name>
    <name type="common">yellowpond turtle</name>
    <dbReference type="NCBI Taxonomy" id="74926"/>
    <lineage>
        <taxon>Eukaryota</taxon>
        <taxon>Metazoa</taxon>
        <taxon>Chordata</taxon>
        <taxon>Craniata</taxon>
        <taxon>Vertebrata</taxon>
        <taxon>Euteleostomi</taxon>
        <taxon>Archelosauria</taxon>
        <taxon>Testudinata</taxon>
        <taxon>Testudines</taxon>
        <taxon>Cryptodira</taxon>
        <taxon>Durocryptodira</taxon>
        <taxon>Testudinoidea</taxon>
        <taxon>Geoemydidae</taxon>
        <taxon>Geoemydinae</taxon>
        <taxon>Mauremys</taxon>
    </lineage>
</organism>
<feature type="non-terminal residue" evidence="2">
    <location>
        <position position="153"/>
    </location>
</feature>
<gene>
    <name evidence="2" type="ORF">KIL84_016668</name>
</gene>
<protein>
    <submittedName>
        <fullName evidence="2">Uncharacterized protein</fullName>
    </submittedName>
</protein>
<evidence type="ECO:0000313" key="3">
    <source>
        <dbReference type="Proteomes" id="UP000827986"/>
    </source>
</evidence>
<feature type="region of interest" description="Disordered" evidence="1">
    <location>
        <begin position="28"/>
        <end position="101"/>
    </location>
</feature>
<feature type="non-terminal residue" evidence="2">
    <location>
        <position position="1"/>
    </location>
</feature>
<dbReference type="AlphaFoldDB" id="A0A9D4AWN0"/>
<sequence>LGQLWCLRRLTPASRCCWGLRWGELELPGPPLSGEMAKDKRHTQRTWRGKEESEPTAAALPRPKDNAQPTLAQLPPGSRGRGLFSQGWAPLESPPAPRCNKLLASATEQDAAGVRSAATGTLTHPRPLFAPSPGLLCTAYRNFLFSGRNKNGS</sequence>
<reference evidence="2" key="1">
    <citation type="submission" date="2021-09" db="EMBL/GenBank/DDBJ databases">
        <title>The genome of Mauremys mutica provides insights into the evolution of semi-aquatic lifestyle.</title>
        <authorList>
            <person name="Gong S."/>
            <person name="Gao Y."/>
        </authorList>
    </citation>
    <scope>NUCLEOTIDE SEQUENCE</scope>
    <source>
        <strain evidence="2">MM-2020</strain>
        <tissue evidence="2">Muscle</tissue>
    </source>
</reference>
<comment type="caution">
    <text evidence="2">The sequence shown here is derived from an EMBL/GenBank/DDBJ whole genome shotgun (WGS) entry which is preliminary data.</text>
</comment>
<accession>A0A9D4AWN0</accession>
<evidence type="ECO:0000256" key="1">
    <source>
        <dbReference type="SAM" id="MobiDB-lite"/>
    </source>
</evidence>
<dbReference type="Proteomes" id="UP000827986">
    <property type="component" value="Unassembled WGS sequence"/>
</dbReference>
<keyword evidence="3" id="KW-1185">Reference proteome</keyword>
<evidence type="ECO:0000313" key="2">
    <source>
        <dbReference type="EMBL" id="KAH1172829.1"/>
    </source>
</evidence>
<dbReference type="EMBL" id="JAHDVG010000482">
    <property type="protein sequence ID" value="KAH1172829.1"/>
    <property type="molecule type" value="Genomic_DNA"/>
</dbReference>